<dbReference type="EMBL" id="CP066167">
    <property type="protein sequence ID" value="QQD17433.1"/>
    <property type="molecule type" value="Genomic_DNA"/>
</dbReference>
<accession>A0A7T4UP96</accession>
<proteinExistence type="inferred from homology"/>
<dbReference type="AlphaFoldDB" id="A0A7T4UP96"/>
<dbReference type="RefSeq" id="WP_198568934.1">
    <property type="nucleotide sequence ID" value="NZ_CP066167.1"/>
</dbReference>
<comment type="similarity">
    <text evidence="1 4">Belongs to the thiolase-like superfamily. Thiolase family.</text>
</comment>
<evidence type="ECO:0008006" key="9">
    <source>
        <dbReference type="Google" id="ProtNLM"/>
    </source>
</evidence>
<evidence type="ECO:0000256" key="3">
    <source>
        <dbReference type="ARBA" id="ARBA00023315"/>
    </source>
</evidence>
<evidence type="ECO:0000313" key="8">
    <source>
        <dbReference type="Proteomes" id="UP000596063"/>
    </source>
</evidence>
<sequence length="405" mass="42959">MNSAYICGAVRTPFANVNSYFHSLSMASLAALPLRDMTRRNASLDWGSVDGLYIGSNNKKFSAVPEFGKFVTEYLSGTAIKATVPAKSLNFSYCSGLAAVGQAYLDIAAGLRRFTVVGGVGGAAGVDSSLISGAGTGSEAESVKKIPVHPDVRNGGYFVVNMTEKVDRRARLSRRYEISNDTRDAYTLSAIEKALDARRRGFFDRECMVYKSGDSSSGHYFSDDELEIAVRQASQPLAPVSDQDRVNIGVGQGFSLAAEGACCLLLASDSAIQAVRLRPRVKIIAHATTETPVDSDRPYCLDAITAVFAASGLSSADMDLFEVNEVCAVEALCIMRELDLPLASPKFNANGGDLTIGEAAGASSARLVVTALNRLHTTQGRYALCAASSENGQGVAIILEKITES</sequence>
<evidence type="ECO:0000259" key="6">
    <source>
        <dbReference type="Pfam" id="PF02803"/>
    </source>
</evidence>
<protein>
    <recommendedName>
        <fullName evidence="9">Acetyl-CoA C-acetyltransferase</fullName>
    </recommendedName>
</protein>
<dbReference type="InterPro" id="IPR002155">
    <property type="entry name" value="Thiolase"/>
</dbReference>
<evidence type="ECO:0000259" key="5">
    <source>
        <dbReference type="Pfam" id="PF00108"/>
    </source>
</evidence>
<keyword evidence="8" id="KW-1185">Reference proteome</keyword>
<dbReference type="PANTHER" id="PTHR18919:SF107">
    <property type="entry name" value="ACETYL-COA ACETYLTRANSFERASE, CYTOSOLIC"/>
    <property type="match status" value="1"/>
</dbReference>
<dbReference type="KEGG" id="snan:I6N98_13815"/>
<keyword evidence="2 4" id="KW-0808">Transferase</keyword>
<organism evidence="7 8">
    <name type="scientific">Spongiibacter nanhainus</name>
    <dbReference type="NCBI Taxonomy" id="2794344"/>
    <lineage>
        <taxon>Bacteria</taxon>
        <taxon>Pseudomonadati</taxon>
        <taxon>Pseudomonadota</taxon>
        <taxon>Gammaproteobacteria</taxon>
        <taxon>Cellvibrionales</taxon>
        <taxon>Spongiibacteraceae</taxon>
        <taxon>Spongiibacter</taxon>
    </lineage>
</organism>
<dbReference type="Gene3D" id="3.40.47.10">
    <property type="match status" value="2"/>
</dbReference>
<keyword evidence="3 4" id="KW-0012">Acyltransferase</keyword>
<evidence type="ECO:0000313" key="7">
    <source>
        <dbReference type="EMBL" id="QQD17433.1"/>
    </source>
</evidence>
<dbReference type="InterPro" id="IPR020617">
    <property type="entry name" value="Thiolase_C"/>
</dbReference>
<name>A0A7T4UP96_9GAMM</name>
<feature type="domain" description="Thiolase N-terminal" evidence="5">
    <location>
        <begin position="5"/>
        <end position="227"/>
    </location>
</feature>
<dbReference type="Proteomes" id="UP000596063">
    <property type="component" value="Chromosome"/>
</dbReference>
<evidence type="ECO:0000256" key="1">
    <source>
        <dbReference type="ARBA" id="ARBA00010982"/>
    </source>
</evidence>
<dbReference type="Pfam" id="PF02803">
    <property type="entry name" value="Thiolase_C"/>
    <property type="match status" value="1"/>
</dbReference>
<dbReference type="GO" id="GO:0003988">
    <property type="term" value="F:acetyl-CoA C-acyltransferase activity"/>
    <property type="evidence" value="ECO:0007669"/>
    <property type="project" value="UniProtKB-ARBA"/>
</dbReference>
<dbReference type="PIRSF" id="PIRSF000429">
    <property type="entry name" value="Ac-CoA_Ac_transf"/>
    <property type="match status" value="1"/>
</dbReference>
<dbReference type="Pfam" id="PF00108">
    <property type="entry name" value="Thiolase_N"/>
    <property type="match status" value="1"/>
</dbReference>
<gene>
    <name evidence="7" type="ORF">I6N98_13815</name>
</gene>
<evidence type="ECO:0000256" key="2">
    <source>
        <dbReference type="ARBA" id="ARBA00022679"/>
    </source>
</evidence>
<reference evidence="7 8" key="1">
    <citation type="submission" date="2020-12" db="EMBL/GenBank/DDBJ databases">
        <authorList>
            <person name="Shan Y."/>
        </authorList>
    </citation>
    <scope>NUCLEOTIDE SEQUENCE [LARGE SCALE GENOMIC DNA]</scope>
    <source>
        <strain evidence="8">csc3.9</strain>
    </source>
</reference>
<dbReference type="InterPro" id="IPR016039">
    <property type="entry name" value="Thiolase-like"/>
</dbReference>
<dbReference type="InterPro" id="IPR020616">
    <property type="entry name" value="Thiolase_N"/>
</dbReference>
<evidence type="ECO:0000256" key="4">
    <source>
        <dbReference type="RuleBase" id="RU003557"/>
    </source>
</evidence>
<feature type="domain" description="Thiolase C-terminal" evidence="6">
    <location>
        <begin position="301"/>
        <end position="401"/>
    </location>
</feature>
<dbReference type="SUPFAM" id="SSF53901">
    <property type="entry name" value="Thiolase-like"/>
    <property type="match status" value="2"/>
</dbReference>
<dbReference type="PANTHER" id="PTHR18919">
    <property type="entry name" value="ACETYL-COA C-ACYLTRANSFERASE"/>
    <property type="match status" value="1"/>
</dbReference>